<keyword evidence="10" id="KW-1185">Reference proteome</keyword>
<evidence type="ECO:0000256" key="2">
    <source>
        <dbReference type="ARBA" id="ARBA00008472"/>
    </source>
</evidence>
<dbReference type="Proteomes" id="UP000198324">
    <property type="component" value="Unassembled WGS sequence"/>
</dbReference>
<dbReference type="GO" id="GO:0005886">
    <property type="term" value="C:plasma membrane"/>
    <property type="evidence" value="ECO:0007669"/>
    <property type="project" value="UniProtKB-SubCell"/>
</dbReference>
<comment type="similarity">
    <text evidence="2 7">Belongs to the complex I subunit 3 family.</text>
</comment>
<keyword evidence="7" id="KW-0874">Quinone</keyword>
<dbReference type="OrthoDB" id="9791970at2"/>
<accession>A0A239BHB3</accession>
<evidence type="ECO:0000256" key="4">
    <source>
        <dbReference type="ARBA" id="ARBA00022692"/>
    </source>
</evidence>
<evidence type="ECO:0000256" key="8">
    <source>
        <dbReference type="SAM" id="Phobius"/>
    </source>
</evidence>
<feature type="transmembrane region" description="Helical" evidence="8">
    <location>
        <begin position="92"/>
        <end position="114"/>
    </location>
</feature>
<evidence type="ECO:0000256" key="6">
    <source>
        <dbReference type="ARBA" id="ARBA00023136"/>
    </source>
</evidence>
<protein>
    <recommendedName>
        <fullName evidence="7">NADH-quinone oxidoreductase subunit</fullName>
        <ecNumber evidence="7">7.1.1.-</ecNumber>
    </recommendedName>
</protein>
<name>A0A239BHB3_9BACT</name>
<dbReference type="Pfam" id="PF00507">
    <property type="entry name" value="Oxidored_q4"/>
    <property type="match status" value="1"/>
</dbReference>
<organism evidence="9 10">
    <name type="scientific">Humidesulfovibrio mexicanus</name>
    <dbReference type="NCBI Taxonomy" id="147047"/>
    <lineage>
        <taxon>Bacteria</taxon>
        <taxon>Pseudomonadati</taxon>
        <taxon>Thermodesulfobacteriota</taxon>
        <taxon>Desulfovibrionia</taxon>
        <taxon>Desulfovibrionales</taxon>
        <taxon>Desulfovibrionaceae</taxon>
        <taxon>Humidesulfovibrio</taxon>
    </lineage>
</organism>
<dbReference type="Gene3D" id="1.20.58.1610">
    <property type="entry name" value="NADH:ubiquinone/plastoquinone oxidoreductase, chain 3"/>
    <property type="match status" value="1"/>
</dbReference>
<evidence type="ECO:0000313" key="10">
    <source>
        <dbReference type="Proteomes" id="UP000198324"/>
    </source>
</evidence>
<dbReference type="GO" id="GO:0008137">
    <property type="term" value="F:NADH dehydrogenase (ubiquinone) activity"/>
    <property type="evidence" value="ECO:0007669"/>
    <property type="project" value="InterPro"/>
</dbReference>
<evidence type="ECO:0000313" key="9">
    <source>
        <dbReference type="EMBL" id="SNS07186.1"/>
    </source>
</evidence>
<evidence type="ECO:0000256" key="1">
    <source>
        <dbReference type="ARBA" id="ARBA00004370"/>
    </source>
</evidence>
<dbReference type="InterPro" id="IPR038430">
    <property type="entry name" value="NDAH_ubi_oxred_su3_sf"/>
</dbReference>
<keyword evidence="5 8" id="KW-1133">Transmembrane helix</keyword>
<sequence length="125" mass="14205">MVFSWLHFAIILFLLGGLLFAGGPLILSYLVAPRARGGDMGMPYECGMRPYGGAWTSFGINYYVYAMLFLAFDVDVLYLFPVATAYRFTEGWLPFLEMVIFLTVLALAIIYFWAKGVFTWPRKIS</sequence>
<dbReference type="EC" id="7.1.1.-" evidence="7"/>
<proteinExistence type="inferred from homology"/>
<dbReference type="GO" id="GO:0030964">
    <property type="term" value="C:NADH dehydrogenase complex"/>
    <property type="evidence" value="ECO:0007669"/>
    <property type="project" value="TreeGrafter"/>
</dbReference>
<keyword evidence="3" id="KW-0813">Transport</keyword>
<dbReference type="PANTHER" id="PTHR11058">
    <property type="entry name" value="NADH-UBIQUINONE OXIDOREDUCTASE CHAIN 3"/>
    <property type="match status" value="1"/>
</dbReference>
<evidence type="ECO:0000256" key="3">
    <source>
        <dbReference type="ARBA" id="ARBA00022448"/>
    </source>
</evidence>
<dbReference type="PANTHER" id="PTHR11058:SF9">
    <property type="entry name" value="NADH-UBIQUINONE OXIDOREDUCTASE CHAIN 3"/>
    <property type="match status" value="1"/>
</dbReference>
<gene>
    <name evidence="9" type="ORF">SAMN04488503_2571</name>
</gene>
<dbReference type="RefSeq" id="WP_089274777.1">
    <property type="nucleotide sequence ID" value="NZ_FZOC01000005.1"/>
</dbReference>
<keyword evidence="7" id="KW-0520">NAD</keyword>
<dbReference type="EMBL" id="FZOC01000005">
    <property type="protein sequence ID" value="SNS07186.1"/>
    <property type="molecule type" value="Genomic_DNA"/>
</dbReference>
<evidence type="ECO:0000256" key="5">
    <source>
        <dbReference type="ARBA" id="ARBA00022989"/>
    </source>
</evidence>
<evidence type="ECO:0000256" key="7">
    <source>
        <dbReference type="RuleBase" id="RU003639"/>
    </source>
</evidence>
<dbReference type="InterPro" id="IPR000440">
    <property type="entry name" value="NADH_UbQ/plastoQ_OxRdtase_su3"/>
</dbReference>
<feature type="transmembrane region" description="Helical" evidence="8">
    <location>
        <begin position="6"/>
        <end position="32"/>
    </location>
</feature>
<dbReference type="GO" id="GO:0048038">
    <property type="term" value="F:quinone binding"/>
    <property type="evidence" value="ECO:0007669"/>
    <property type="project" value="UniProtKB-KW"/>
</dbReference>
<feature type="transmembrane region" description="Helical" evidence="8">
    <location>
        <begin position="53"/>
        <end position="72"/>
    </location>
</feature>
<keyword evidence="4 7" id="KW-0812">Transmembrane</keyword>
<reference evidence="9 10" key="1">
    <citation type="submission" date="2017-06" db="EMBL/GenBank/DDBJ databases">
        <authorList>
            <person name="Kim H.J."/>
            <person name="Triplett B.A."/>
        </authorList>
    </citation>
    <scope>NUCLEOTIDE SEQUENCE [LARGE SCALE GENOMIC DNA]</scope>
    <source>
        <strain evidence="9 10">DSM 13116</strain>
    </source>
</reference>
<keyword evidence="6 8" id="KW-0472">Membrane</keyword>
<comment type="subcellular location">
    <subcellularLocation>
        <location evidence="7">Cell membrane</location>
        <topology evidence="7">Multi-pass membrane protein</topology>
    </subcellularLocation>
    <subcellularLocation>
        <location evidence="1">Membrane</location>
    </subcellularLocation>
</comment>
<dbReference type="AlphaFoldDB" id="A0A239BHB3"/>
<comment type="catalytic activity">
    <reaction evidence="7">
        <text>a quinone + NADH + 5 H(+)(in) = a quinol + NAD(+) + 4 H(+)(out)</text>
        <dbReference type="Rhea" id="RHEA:57888"/>
        <dbReference type="ChEBI" id="CHEBI:15378"/>
        <dbReference type="ChEBI" id="CHEBI:24646"/>
        <dbReference type="ChEBI" id="CHEBI:57540"/>
        <dbReference type="ChEBI" id="CHEBI:57945"/>
        <dbReference type="ChEBI" id="CHEBI:132124"/>
    </reaction>
</comment>
<comment type="function">
    <text evidence="7">NDH-1 shuttles electrons from NADH, via FMN and iron-sulfur (Fe-S) centers, to quinones in the respiratory chain.</text>
</comment>